<feature type="domain" description="Yeast cell wall synthesis Kre9/Knh1-like N-terminal" evidence="3">
    <location>
        <begin position="46"/>
        <end position="133"/>
    </location>
</feature>
<evidence type="ECO:0000259" key="3">
    <source>
        <dbReference type="Pfam" id="PF10342"/>
    </source>
</evidence>
<feature type="chain" id="PRO_5040167866" evidence="2">
    <location>
        <begin position="23"/>
        <end position="139"/>
    </location>
</feature>
<accession>A0A9P3GJN7</accession>
<feature type="signal peptide" evidence="2">
    <location>
        <begin position="1"/>
        <end position="22"/>
    </location>
</feature>
<keyword evidence="1 2" id="KW-0732">Signal</keyword>
<sequence length="139" mass="14970">MRSPAFSFFAPTYFCFPTLAAAAPAPAHAPAALEVRDIWTPKMTYPAKGTVWESGKTCTVRWETKDAPVNITGADSGFILLRSGDEEVPVVVAHNITLRDGHVQVTAPQVVTGDDYSLVLFGDSGNWGPQFTIKGPISF</sequence>
<gene>
    <name evidence="4" type="ORF">PsYK624_125910</name>
</gene>
<proteinExistence type="predicted"/>
<dbReference type="Pfam" id="PF10342">
    <property type="entry name" value="Kre9_KNH"/>
    <property type="match status" value="1"/>
</dbReference>
<dbReference type="InterPro" id="IPR018466">
    <property type="entry name" value="Kre9/Knh1-like_N"/>
</dbReference>
<keyword evidence="5" id="KW-1185">Reference proteome</keyword>
<organism evidence="4 5">
    <name type="scientific">Phanerochaete sordida</name>
    <dbReference type="NCBI Taxonomy" id="48140"/>
    <lineage>
        <taxon>Eukaryota</taxon>
        <taxon>Fungi</taxon>
        <taxon>Dikarya</taxon>
        <taxon>Basidiomycota</taxon>
        <taxon>Agaricomycotina</taxon>
        <taxon>Agaricomycetes</taxon>
        <taxon>Polyporales</taxon>
        <taxon>Phanerochaetaceae</taxon>
        <taxon>Phanerochaete</taxon>
    </lineage>
</organism>
<reference evidence="4 5" key="1">
    <citation type="submission" date="2021-08" db="EMBL/GenBank/DDBJ databases">
        <title>Draft Genome Sequence of Phanerochaete sordida strain YK-624.</title>
        <authorList>
            <person name="Mori T."/>
            <person name="Dohra H."/>
            <person name="Suzuki T."/>
            <person name="Kawagishi H."/>
            <person name="Hirai H."/>
        </authorList>
    </citation>
    <scope>NUCLEOTIDE SEQUENCE [LARGE SCALE GENOMIC DNA]</scope>
    <source>
        <strain evidence="4 5">YK-624</strain>
    </source>
</reference>
<evidence type="ECO:0000313" key="5">
    <source>
        <dbReference type="Proteomes" id="UP000703269"/>
    </source>
</evidence>
<evidence type="ECO:0000256" key="1">
    <source>
        <dbReference type="ARBA" id="ARBA00022729"/>
    </source>
</evidence>
<evidence type="ECO:0000313" key="4">
    <source>
        <dbReference type="EMBL" id="GJE96395.1"/>
    </source>
</evidence>
<dbReference type="EMBL" id="BPQB01000059">
    <property type="protein sequence ID" value="GJE96395.1"/>
    <property type="molecule type" value="Genomic_DNA"/>
</dbReference>
<evidence type="ECO:0000256" key="2">
    <source>
        <dbReference type="SAM" id="SignalP"/>
    </source>
</evidence>
<dbReference type="OrthoDB" id="2317741at2759"/>
<dbReference type="Proteomes" id="UP000703269">
    <property type="component" value="Unassembled WGS sequence"/>
</dbReference>
<comment type="caution">
    <text evidence="4">The sequence shown here is derived from an EMBL/GenBank/DDBJ whole genome shotgun (WGS) entry which is preliminary data.</text>
</comment>
<protein>
    <submittedName>
        <fullName evidence="4">GPI anchored serine-threonine rich family protein</fullName>
    </submittedName>
</protein>
<name>A0A9P3GJN7_9APHY</name>
<dbReference type="AlphaFoldDB" id="A0A9P3GJN7"/>